<keyword evidence="1" id="KW-0472">Membrane</keyword>
<keyword evidence="1" id="KW-1133">Transmembrane helix</keyword>
<dbReference type="Proteomes" id="UP000072989">
    <property type="component" value="Unassembled WGS sequence"/>
</dbReference>
<keyword evidence="1" id="KW-0812">Transmembrane</keyword>
<feature type="transmembrane region" description="Helical" evidence="1">
    <location>
        <begin position="219"/>
        <end position="243"/>
    </location>
</feature>
<dbReference type="RefSeq" id="WP_061865266.1">
    <property type="nucleotide sequence ID" value="NZ_KQ970793.1"/>
</dbReference>
<feature type="transmembrane region" description="Helical" evidence="1">
    <location>
        <begin position="397"/>
        <end position="420"/>
    </location>
</feature>
<feature type="transmembrane region" description="Helical" evidence="1">
    <location>
        <begin position="344"/>
        <end position="363"/>
    </location>
</feature>
<comment type="caution">
    <text evidence="2">The sequence shown here is derived from an EMBL/GenBank/DDBJ whole genome shotgun (WGS) entry which is preliminary data.</text>
</comment>
<dbReference type="AlphaFoldDB" id="A0A139RPK1"/>
<evidence type="ECO:0008006" key="4">
    <source>
        <dbReference type="Google" id="ProtNLM"/>
    </source>
</evidence>
<protein>
    <recommendedName>
        <fullName evidence="4">O-antigen polysaccharide polymerase Wzy</fullName>
    </recommendedName>
</protein>
<feature type="transmembrane region" description="Helical" evidence="1">
    <location>
        <begin position="375"/>
        <end position="391"/>
    </location>
</feature>
<feature type="transmembrane region" description="Helical" evidence="1">
    <location>
        <begin position="104"/>
        <end position="126"/>
    </location>
</feature>
<dbReference type="EMBL" id="LQZE01000034">
    <property type="protein sequence ID" value="KXU16629.1"/>
    <property type="molecule type" value="Genomic_DNA"/>
</dbReference>
<sequence>MNLVIFIAMFLLVFYLLVQPRKLDYFTIFSFSTMFYYFPAVLGKIRLIGEKKTTPLIFDVYLILLVFIVLLFGFILLNDHYTFKIKDRKLGVNLLDYREKEKDYFSNLAVFFLELLGLVLLVYANVKFGDITASFNKMELLAESNKGTEYLKYIALYSFVYSFMAKRQWLLKALSLILIGYTFLLGHRSFLVIGLIGIVMARVGMRERRPLIASINKHLFLSFFSIVGLFFFIFIKGVSSALITGQYDLVWSRLSSLDYYIDTLLVSEPNTITVNLYHVVNSHMTFGFDQYFLGFFQLIPGLGGMLGSAVGLTSFEQQLNLLFNTQLAQGVGLASTFLGESYAIFELVSEVAIAFIVFLLVMWGMKQLYQTKSQLVAAYFSIVLPYFTFYIHRNSLIFLLVAARAYLYILLLTWIIKVVLQSIIKRRNYIKRV</sequence>
<proteinExistence type="predicted"/>
<dbReference type="PATRIC" id="fig|1303.87.peg.209"/>
<evidence type="ECO:0000256" key="1">
    <source>
        <dbReference type="SAM" id="Phobius"/>
    </source>
</evidence>
<name>A0A139RPK1_STROR</name>
<organism evidence="2 3">
    <name type="scientific">Streptococcus oralis</name>
    <dbReference type="NCBI Taxonomy" id="1303"/>
    <lineage>
        <taxon>Bacteria</taxon>
        <taxon>Bacillati</taxon>
        <taxon>Bacillota</taxon>
        <taxon>Bacilli</taxon>
        <taxon>Lactobacillales</taxon>
        <taxon>Streptococcaceae</taxon>
        <taxon>Streptococcus</taxon>
    </lineage>
</organism>
<gene>
    <name evidence="2" type="ORF">SORDD17_00166</name>
</gene>
<evidence type="ECO:0000313" key="2">
    <source>
        <dbReference type="EMBL" id="KXU16629.1"/>
    </source>
</evidence>
<feature type="transmembrane region" description="Helical" evidence="1">
    <location>
        <begin position="176"/>
        <end position="199"/>
    </location>
</feature>
<feature type="transmembrane region" description="Helical" evidence="1">
    <location>
        <begin position="28"/>
        <end position="49"/>
    </location>
</feature>
<accession>A0A139RPK1</accession>
<feature type="transmembrane region" description="Helical" evidence="1">
    <location>
        <begin position="56"/>
        <end position="77"/>
    </location>
</feature>
<reference evidence="2 3" key="1">
    <citation type="submission" date="2016-01" db="EMBL/GenBank/DDBJ databases">
        <title>Highly variable Streptococcus oralis are common among viridans streptococci isolated from primates.</title>
        <authorList>
            <person name="Denapaite D."/>
            <person name="Rieger M."/>
            <person name="Koendgen S."/>
            <person name="Brueckner R."/>
            <person name="Ochigava I."/>
            <person name="Kappeler P."/>
            <person name="Maetz-Rensing K."/>
            <person name="Leendertz F."/>
            <person name="Hakenbeck R."/>
        </authorList>
    </citation>
    <scope>NUCLEOTIDE SEQUENCE [LARGE SCALE GENOMIC DNA]</scope>
    <source>
        <strain evidence="2 3">DD17</strain>
    </source>
</reference>
<feature type="transmembrane region" description="Helical" evidence="1">
    <location>
        <begin position="291"/>
        <end position="312"/>
    </location>
</feature>
<evidence type="ECO:0000313" key="3">
    <source>
        <dbReference type="Proteomes" id="UP000072989"/>
    </source>
</evidence>